<name>A0A6N7XF03_9FIRM</name>
<comment type="caution">
    <text evidence="17">The sequence shown here is derived from an EMBL/GenBank/DDBJ whole genome shotgun (WGS) entry which is preliminary data.</text>
</comment>
<dbReference type="PROSITE" id="PS50887">
    <property type="entry name" value="GGDEF"/>
    <property type="match status" value="1"/>
</dbReference>
<dbReference type="SMART" id="SM00471">
    <property type="entry name" value="HDc"/>
    <property type="match status" value="1"/>
</dbReference>
<dbReference type="SUPFAM" id="SSF103190">
    <property type="entry name" value="Sensory domain-like"/>
    <property type="match status" value="1"/>
</dbReference>
<keyword evidence="8" id="KW-0067">ATP-binding</keyword>
<sequence length="867" mass="99560">MKTIQKRFYLFALLLTVVVVIGLITQYSYLNKIIIETKESNMEESIEHLGYQIEDNLKYHSKHIIEAVEHLSTEEWNGDEIYNYFHRIVKIQPSIKQIYFGDINNNFIISSDWIPPNDYDARKRDWYINAVKENSLVFTNIYMDAVDNQLIIGISKPVYNSSGNLLGVVAADISMEGIIEIVQDTKIKGLGYSFLIDGFGNLLAHPKYKYESNQDFVNINSIGDNIYEGIINNKTGRIEIELDGVLGYLSYQSIENTDWVIGNFMSLEEFRGNDNAIIRMSIIIIIISIVIFGSFIYLQRVNILIPIYKLDKDIGAINIEKNLGYRMSINQNEPFVELRETINFVLNKAQEFFEQIEQDNEEIIAQTEELEASYGQLAAMEEELRAQYMSLVKSESELKQVLAKNKAIIEALPDILFIINSEGRFIEVETSNNSRLYLPIEEFLGKSVYEIFPPEISNITMEKIKYVLENNTLETFEYTLNMSNVKYDYEVRIAKINQKEVLSIVRDVTAKKKMENELIRLSYKDQLTGLYNRRFFEEELLRLDSIENLPLTIIMGDVNGLKLINDSFGHSAGDELLKAVGNNITNGCRKGDIVARISGDEFVIILPETDERDAEEVVNRLKELNANTKLEDKKLSNIEISVSFGIGTKHTMDISTSEIFKMSEDNMYKNKLFEGPSMRSKTIDTIISALYELSKNEEEHSQRVSKMAQELCKSLGMKEDMLKKVEKVGLLHDIGKIAVNKSVLDKPGVLSEAEWEEMKKHPEIGYRILSTVTELSEIAEYTLSHHERYDGQGYPKGLKGEEIPLISRIIAIVDSYDAMASDRVYRKALPRDKIVKEFKKNAGTQFDPYLVRVFIEDVLKVQWDEIN</sequence>
<dbReference type="EMBL" id="VUNQ01000005">
    <property type="protein sequence ID" value="MSU00559.1"/>
    <property type="molecule type" value="Genomic_DNA"/>
</dbReference>
<evidence type="ECO:0000256" key="4">
    <source>
        <dbReference type="ARBA" id="ARBA00022679"/>
    </source>
</evidence>
<protein>
    <submittedName>
        <fullName evidence="17">Diguanylate cyclase</fullName>
    </submittedName>
</protein>
<keyword evidence="2" id="KW-1003">Cell membrane</keyword>
<keyword evidence="10" id="KW-0902">Two-component regulatory system</keyword>
<feature type="domain" description="GGDEF" evidence="15">
    <location>
        <begin position="549"/>
        <end position="684"/>
    </location>
</feature>
<feature type="domain" description="PAS" evidence="14">
    <location>
        <begin position="401"/>
        <end position="471"/>
    </location>
</feature>
<dbReference type="NCBIfam" id="TIGR00277">
    <property type="entry name" value="HDIG"/>
    <property type="match status" value="1"/>
</dbReference>
<dbReference type="Pfam" id="PF00990">
    <property type="entry name" value="GGDEF"/>
    <property type="match status" value="1"/>
</dbReference>
<feature type="transmembrane region" description="Helical" evidence="13">
    <location>
        <begin position="276"/>
        <end position="298"/>
    </location>
</feature>
<dbReference type="CDD" id="cd01949">
    <property type="entry name" value="GGDEF"/>
    <property type="match status" value="1"/>
</dbReference>
<evidence type="ECO:0000256" key="1">
    <source>
        <dbReference type="ARBA" id="ARBA00004651"/>
    </source>
</evidence>
<keyword evidence="4" id="KW-0808">Transferase</keyword>
<feature type="coiled-coil region" evidence="12">
    <location>
        <begin position="346"/>
        <end position="373"/>
    </location>
</feature>
<evidence type="ECO:0000256" key="7">
    <source>
        <dbReference type="ARBA" id="ARBA00022777"/>
    </source>
</evidence>
<dbReference type="AlphaFoldDB" id="A0A6N7XF03"/>
<dbReference type="PANTHER" id="PTHR43155:SF2">
    <property type="entry name" value="CYCLIC DI-GMP PHOSPHODIESTERASE PA4108"/>
    <property type="match status" value="1"/>
</dbReference>
<dbReference type="InterPro" id="IPR029787">
    <property type="entry name" value="Nucleotide_cyclase"/>
</dbReference>
<dbReference type="SUPFAM" id="SSF109604">
    <property type="entry name" value="HD-domain/PDEase-like"/>
    <property type="match status" value="1"/>
</dbReference>
<dbReference type="InterPro" id="IPR043128">
    <property type="entry name" value="Rev_trsase/Diguanyl_cyclase"/>
</dbReference>
<dbReference type="NCBIfam" id="TIGR00229">
    <property type="entry name" value="sensory_box"/>
    <property type="match status" value="1"/>
</dbReference>
<evidence type="ECO:0000256" key="12">
    <source>
        <dbReference type="SAM" id="Coils"/>
    </source>
</evidence>
<keyword evidence="5 13" id="KW-0812">Transmembrane</keyword>
<evidence type="ECO:0000256" key="10">
    <source>
        <dbReference type="ARBA" id="ARBA00023012"/>
    </source>
</evidence>
<evidence type="ECO:0000313" key="17">
    <source>
        <dbReference type="EMBL" id="MSU00559.1"/>
    </source>
</evidence>
<dbReference type="PROSITE" id="PS51832">
    <property type="entry name" value="HD_GYP"/>
    <property type="match status" value="1"/>
</dbReference>
<gene>
    <name evidence="17" type="ORF">FYJ83_03640</name>
</gene>
<keyword evidence="6" id="KW-0547">Nucleotide-binding</keyword>
<feature type="transmembrane region" description="Helical" evidence="13">
    <location>
        <begin position="7"/>
        <end position="30"/>
    </location>
</feature>
<keyword evidence="9 13" id="KW-1133">Transmembrane helix</keyword>
<dbReference type="InterPro" id="IPR006675">
    <property type="entry name" value="HDIG_dom"/>
</dbReference>
<evidence type="ECO:0000259" key="14">
    <source>
        <dbReference type="PROSITE" id="PS50112"/>
    </source>
</evidence>
<dbReference type="Gene3D" id="3.30.450.20">
    <property type="entry name" value="PAS domain"/>
    <property type="match status" value="3"/>
</dbReference>
<keyword evidence="3" id="KW-0597">Phosphoprotein</keyword>
<dbReference type="SUPFAM" id="SSF55785">
    <property type="entry name" value="PYP-like sensor domain (PAS domain)"/>
    <property type="match status" value="1"/>
</dbReference>
<dbReference type="Pfam" id="PF13487">
    <property type="entry name" value="HD_5"/>
    <property type="match status" value="1"/>
</dbReference>
<proteinExistence type="predicted"/>
<dbReference type="SMART" id="SM00091">
    <property type="entry name" value="PAS"/>
    <property type="match status" value="1"/>
</dbReference>
<evidence type="ECO:0000256" key="5">
    <source>
        <dbReference type="ARBA" id="ARBA00022692"/>
    </source>
</evidence>
<dbReference type="InterPro" id="IPR000014">
    <property type="entry name" value="PAS"/>
</dbReference>
<dbReference type="PROSITE" id="PS50112">
    <property type="entry name" value="PAS"/>
    <property type="match status" value="1"/>
</dbReference>
<dbReference type="CDD" id="cd18773">
    <property type="entry name" value="PDC1_HK_sensor"/>
    <property type="match status" value="1"/>
</dbReference>
<dbReference type="Pfam" id="PF08448">
    <property type="entry name" value="PAS_4"/>
    <property type="match status" value="1"/>
</dbReference>
<dbReference type="InterPro" id="IPR029151">
    <property type="entry name" value="Sensor-like_sf"/>
</dbReference>
<evidence type="ECO:0000256" key="11">
    <source>
        <dbReference type="ARBA" id="ARBA00023136"/>
    </source>
</evidence>
<keyword evidence="7" id="KW-0418">Kinase</keyword>
<dbReference type="NCBIfam" id="TIGR00254">
    <property type="entry name" value="GGDEF"/>
    <property type="match status" value="1"/>
</dbReference>
<evidence type="ECO:0000259" key="16">
    <source>
        <dbReference type="PROSITE" id="PS51832"/>
    </source>
</evidence>
<evidence type="ECO:0000256" key="3">
    <source>
        <dbReference type="ARBA" id="ARBA00022553"/>
    </source>
</evidence>
<evidence type="ECO:0000256" key="9">
    <source>
        <dbReference type="ARBA" id="ARBA00022989"/>
    </source>
</evidence>
<dbReference type="InterPro" id="IPR033479">
    <property type="entry name" value="dCache_1"/>
</dbReference>
<dbReference type="CDD" id="cd00077">
    <property type="entry name" value="HDc"/>
    <property type="match status" value="1"/>
</dbReference>
<evidence type="ECO:0000256" key="8">
    <source>
        <dbReference type="ARBA" id="ARBA00022840"/>
    </source>
</evidence>
<evidence type="ECO:0000313" key="18">
    <source>
        <dbReference type="Proteomes" id="UP000469523"/>
    </source>
</evidence>
<evidence type="ECO:0000259" key="15">
    <source>
        <dbReference type="PROSITE" id="PS50887"/>
    </source>
</evidence>
<keyword evidence="12" id="KW-0175">Coiled coil</keyword>
<keyword evidence="11 13" id="KW-0472">Membrane</keyword>
<feature type="domain" description="HD-GYP" evidence="16">
    <location>
        <begin position="675"/>
        <end position="867"/>
    </location>
</feature>
<evidence type="ECO:0000256" key="13">
    <source>
        <dbReference type="SAM" id="Phobius"/>
    </source>
</evidence>
<dbReference type="CDD" id="cd12912">
    <property type="entry name" value="PDC2_MCP_like"/>
    <property type="match status" value="1"/>
</dbReference>
<evidence type="ECO:0000256" key="6">
    <source>
        <dbReference type="ARBA" id="ARBA00022741"/>
    </source>
</evidence>
<dbReference type="InterPro" id="IPR035965">
    <property type="entry name" value="PAS-like_dom_sf"/>
</dbReference>
<evidence type="ECO:0000256" key="2">
    <source>
        <dbReference type="ARBA" id="ARBA00022475"/>
    </source>
</evidence>
<dbReference type="GO" id="GO:0005886">
    <property type="term" value="C:plasma membrane"/>
    <property type="evidence" value="ECO:0007669"/>
    <property type="project" value="UniProtKB-SubCell"/>
</dbReference>
<dbReference type="GO" id="GO:0005524">
    <property type="term" value="F:ATP binding"/>
    <property type="evidence" value="ECO:0007669"/>
    <property type="project" value="UniProtKB-KW"/>
</dbReference>
<dbReference type="Pfam" id="PF02743">
    <property type="entry name" value="dCache_1"/>
    <property type="match status" value="1"/>
</dbReference>
<dbReference type="Gene3D" id="3.30.70.270">
    <property type="match status" value="1"/>
</dbReference>
<reference evidence="17 18" key="1">
    <citation type="submission" date="2019-09" db="EMBL/GenBank/DDBJ databases">
        <title>In-depth cultivation of the pig gut microbiome towards novel bacterial diversity and tailored functional studies.</title>
        <authorList>
            <person name="Wylensek D."/>
            <person name="Hitch T.C.A."/>
            <person name="Clavel T."/>
        </authorList>
    </citation>
    <scope>NUCLEOTIDE SEQUENCE [LARGE SCALE GENOMIC DNA]</scope>
    <source>
        <strain evidence="17 18">WCA3-693-APC-4?</strain>
    </source>
</reference>
<dbReference type="CDD" id="cd00130">
    <property type="entry name" value="PAS"/>
    <property type="match status" value="1"/>
</dbReference>
<dbReference type="RefSeq" id="WP_154438986.1">
    <property type="nucleotide sequence ID" value="NZ_JAHLPJ010000001.1"/>
</dbReference>
<dbReference type="InterPro" id="IPR037522">
    <property type="entry name" value="HD_GYP_dom"/>
</dbReference>
<dbReference type="Proteomes" id="UP000469523">
    <property type="component" value="Unassembled WGS sequence"/>
</dbReference>
<accession>A0A6N7XF03</accession>
<dbReference type="GO" id="GO:0000160">
    <property type="term" value="P:phosphorelay signal transduction system"/>
    <property type="evidence" value="ECO:0007669"/>
    <property type="project" value="UniProtKB-KW"/>
</dbReference>
<dbReference type="PANTHER" id="PTHR43155">
    <property type="entry name" value="CYCLIC DI-GMP PHOSPHODIESTERASE PA4108-RELATED"/>
    <property type="match status" value="1"/>
</dbReference>
<dbReference type="Gene3D" id="1.10.3210.10">
    <property type="entry name" value="Hypothetical protein af1432"/>
    <property type="match status" value="1"/>
</dbReference>
<dbReference type="InterPro" id="IPR003607">
    <property type="entry name" value="HD/PDEase_dom"/>
</dbReference>
<organism evidence="17 18">
    <name type="scientific">Tissierella pigra</name>
    <dbReference type="NCBI Taxonomy" id="2607614"/>
    <lineage>
        <taxon>Bacteria</taxon>
        <taxon>Bacillati</taxon>
        <taxon>Bacillota</taxon>
        <taxon>Tissierellia</taxon>
        <taxon>Tissierellales</taxon>
        <taxon>Tissierellaceae</taxon>
        <taxon>Tissierella</taxon>
    </lineage>
</organism>
<dbReference type="InterPro" id="IPR013656">
    <property type="entry name" value="PAS_4"/>
</dbReference>
<dbReference type="SUPFAM" id="SSF55073">
    <property type="entry name" value="Nucleotide cyclase"/>
    <property type="match status" value="1"/>
</dbReference>
<dbReference type="GO" id="GO:0016301">
    <property type="term" value="F:kinase activity"/>
    <property type="evidence" value="ECO:0007669"/>
    <property type="project" value="UniProtKB-KW"/>
</dbReference>
<keyword evidence="18" id="KW-1185">Reference proteome</keyword>
<comment type="subcellular location">
    <subcellularLocation>
        <location evidence="1">Cell membrane</location>
        <topology evidence="1">Multi-pass membrane protein</topology>
    </subcellularLocation>
</comment>
<dbReference type="InterPro" id="IPR000160">
    <property type="entry name" value="GGDEF_dom"/>
</dbReference>
<dbReference type="SMART" id="SM00267">
    <property type="entry name" value="GGDEF"/>
    <property type="match status" value="1"/>
</dbReference>